<keyword evidence="4" id="KW-1185">Reference proteome</keyword>
<protein>
    <submittedName>
        <fullName evidence="3">PKD domain-containing protein</fullName>
    </submittedName>
</protein>
<dbReference type="Gene3D" id="2.60.40.10">
    <property type="entry name" value="Immunoglobulins"/>
    <property type="match status" value="1"/>
</dbReference>
<feature type="domain" description="PKD" evidence="2">
    <location>
        <begin position="56"/>
        <end position="109"/>
    </location>
</feature>
<reference evidence="3" key="1">
    <citation type="submission" date="2022-04" db="EMBL/GenBank/DDBJ databases">
        <title>Consumption of N2O by Flavobacterium azooxidireducens sp. nov. isolated from Decomposing Leaf Litter of Phragmites australis (Cav.).</title>
        <authorList>
            <person name="Behrendt U."/>
            <person name="Spanner T."/>
            <person name="Augustin J."/>
            <person name="Horn M.A."/>
            <person name="Kolb S."/>
            <person name="Ulrich A."/>
        </authorList>
    </citation>
    <scope>NUCLEOTIDE SEQUENCE</scope>
    <source>
        <strain evidence="3">IGB 4-14</strain>
    </source>
</reference>
<dbReference type="PROSITE" id="PS51257">
    <property type="entry name" value="PROKAR_LIPOPROTEIN"/>
    <property type="match status" value="1"/>
</dbReference>
<name>A0ABY4KHJ9_9FLAO</name>
<feature type="signal peptide" evidence="1">
    <location>
        <begin position="1"/>
        <end position="21"/>
    </location>
</feature>
<feature type="chain" id="PRO_5046407325" evidence="1">
    <location>
        <begin position="22"/>
        <end position="364"/>
    </location>
</feature>
<dbReference type="SUPFAM" id="SSF49299">
    <property type="entry name" value="PKD domain"/>
    <property type="match status" value="1"/>
</dbReference>
<dbReference type="CDD" id="cd00146">
    <property type="entry name" value="PKD"/>
    <property type="match status" value="1"/>
</dbReference>
<gene>
    <name evidence="3" type="ORF">M0M57_05545</name>
</gene>
<dbReference type="InterPro" id="IPR013783">
    <property type="entry name" value="Ig-like_fold"/>
</dbReference>
<keyword evidence="1" id="KW-0732">Signal</keyword>
<sequence>MKNIKNILLLLVAVLATSCSEDSISDDLSSVNSSQPNNINSTLQISNDNSGKVKITPTGNDATFFTVDFGDGTSEPVTLSAGENVTHVYPEGSYTVKIIATSITGFETESLIPFQIMYRAPENIETTKIIEGYNLTVSATADFANGFLVYYGDVANETGTPMAVGQTLPPHTYPSAGSYQLKVVALSGGAATSELIEEVIIFDPFELPITFESDYINYFFGTFGDVTFAKVDNPNPSGLNTSAKVGQYTKPMNVPNWSGTYSPLNNPIDFANGNKIKVLVYASEVGKMLNVELEGAVGGNPGNGVAILKVANTVANQWEELTFDFSTVGGIPAGTKFNQLVLRYNDTDNGAGEVIYIDNIRLTN</sequence>
<dbReference type="EMBL" id="CP096205">
    <property type="protein sequence ID" value="UPQ80300.1"/>
    <property type="molecule type" value="Genomic_DNA"/>
</dbReference>
<evidence type="ECO:0000259" key="2">
    <source>
        <dbReference type="Pfam" id="PF18911"/>
    </source>
</evidence>
<dbReference type="Pfam" id="PF18911">
    <property type="entry name" value="PKD_4"/>
    <property type="match status" value="1"/>
</dbReference>
<evidence type="ECO:0000256" key="1">
    <source>
        <dbReference type="SAM" id="SignalP"/>
    </source>
</evidence>
<dbReference type="InterPro" id="IPR035986">
    <property type="entry name" value="PKD_dom_sf"/>
</dbReference>
<evidence type="ECO:0000313" key="4">
    <source>
        <dbReference type="Proteomes" id="UP000830583"/>
    </source>
</evidence>
<evidence type="ECO:0000313" key="3">
    <source>
        <dbReference type="EMBL" id="UPQ80300.1"/>
    </source>
</evidence>
<dbReference type="RefSeq" id="WP_248436132.1">
    <property type="nucleotide sequence ID" value="NZ_CP096205.1"/>
</dbReference>
<proteinExistence type="predicted"/>
<organism evidence="3 4">
    <name type="scientific">Flavobacterium azooxidireducens</name>
    <dbReference type="NCBI Taxonomy" id="1871076"/>
    <lineage>
        <taxon>Bacteria</taxon>
        <taxon>Pseudomonadati</taxon>
        <taxon>Bacteroidota</taxon>
        <taxon>Flavobacteriia</taxon>
        <taxon>Flavobacteriales</taxon>
        <taxon>Flavobacteriaceae</taxon>
        <taxon>Flavobacterium</taxon>
    </lineage>
</organism>
<accession>A0ABY4KHJ9</accession>
<dbReference type="InterPro" id="IPR000601">
    <property type="entry name" value="PKD_dom"/>
</dbReference>
<dbReference type="Proteomes" id="UP000830583">
    <property type="component" value="Chromosome"/>
</dbReference>